<dbReference type="InParanoid" id="A0A401GPT2"/>
<name>A0A401GPT2_9APHY</name>
<keyword evidence="2" id="KW-1185">Reference proteome</keyword>
<accession>A0A401GPT2</accession>
<evidence type="ECO:0000313" key="1">
    <source>
        <dbReference type="EMBL" id="GBE84241.1"/>
    </source>
</evidence>
<organism evidence="1 2">
    <name type="scientific">Sparassis crispa</name>
    <dbReference type="NCBI Taxonomy" id="139825"/>
    <lineage>
        <taxon>Eukaryota</taxon>
        <taxon>Fungi</taxon>
        <taxon>Dikarya</taxon>
        <taxon>Basidiomycota</taxon>
        <taxon>Agaricomycotina</taxon>
        <taxon>Agaricomycetes</taxon>
        <taxon>Polyporales</taxon>
        <taxon>Sparassidaceae</taxon>
        <taxon>Sparassis</taxon>
    </lineage>
</organism>
<proteinExistence type="predicted"/>
<gene>
    <name evidence="1" type="ORF">SCP_0602190</name>
</gene>
<dbReference type="AlphaFoldDB" id="A0A401GPT2"/>
<evidence type="ECO:0000313" key="2">
    <source>
        <dbReference type="Proteomes" id="UP000287166"/>
    </source>
</evidence>
<comment type="caution">
    <text evidence="1">The sequence shown here is derived from an EMBL/GenBank/DDBJ whole genome shotgun (WGS) entry which is preliminary data.</text>
</comment>
<dbReference type="Proteomes" id="UP000287166">
    <property type="component" value="Unassembled WGS sequence"/>
</dbReference>
<reference evidence="1 2" key="1">
    <citation type="journal article" date="2018" name="Sci. Rep.">
        <title>Genome sequence of the cauliflower mushroom Sparassis crispa (Hanabiratake) and its association with beneficial usage.</title>
        <authorList>
            <person name="Kiyama R."/>
            <person name="Furutani Y."/>
            <person name="Kawaguchi K."/>
            <person name="Nakanishi T."/>
        </authorList>
    </citation>
    <scope>NUCLEOTIDE SEQUENCE [LARGE SCALE GENOMIC DNA]</scope>
</reference>
<dbReference type="OrthoDB" id="2785713at2759"/>
<protein>
    <submittedName>
        <fullName evidence="1">Uncharacterized protein</fullName>
    </submittedName>
</protein>
<dbReference type="RefSeq" id="XP_027615154.1">
    <property type="nucleotide sequence ID" value="XM_027759353.1"/>
</dbReference>
<dbReference type="EMBL" id="BFAD01000006">
    <property type="protein sequence ID" value="GBE84241.1"/>
    <property type="molecule type" value="Genomic_DNA"/>
</dbReference>
<dbReference type="GeneID" id="38781158"/>
<sequence length="109" mass="12446">MHLRRLEMMPTSYLTGATTFYPLEVIRRATRLESLSINYVDEFLESYPVLACALRVPPALQYLALSSAGPKTHQLLSKMASRPREIRFRNLAIPHGLSLDQLLQPFTED</sequence>